<dbReference type="InterPro" id="IPR036388">
    <property type="entry name" value="WH-like_DNA-bd_sf"/>
</dbReference>
<feature type="domain" description="HTH lysR-type" evidence="5">
    <location>
        <begin position="1"/>
        <end position="58"/>
    </location>
</feature>
<evidence type="ECO:0000313" key="6">
    <source>
        <dbReference type="EMBL" id="PKV93424.1"/>
    </source>
</evidence>
<dbReference type="Gene3D" id="3.40.190.10">
    <property type="entry name" value="Periplasmic binding protein-like II"/>
    <property type="match status" value="2"/>
</dbReference>
<keyword evidence="7" id="KW-1185">Reference proteome</keyword>
<reference evidence="6 7" key="1">
    <citation type="submission" date="2017-12" db="EMBL/GenBank/DDBJ databases">
        <title>Sequencing the genomes of 1000 Actinobacteria strains.</title>
        <authorList>
            <person name="Klenk H.-P."/>
        </authorList>
    </citation>
    <scope>NUCLEOTIDE SEQUENCE [LARGE SCALE GENOMIC DNA]</scope>
    <source>
        <strain evidence="6 7">DSM 45165</strain>
    </source>
</reference>
<keyword evidence="2" id="KW-0805">Transcription regulation</keyword>
<gene>
    <name evidence="6" type="ORF">ATK30_4271</name>
</gene>
<dbReference type="InterPro" id="IPR005119">
    <property type="entry name" value="LysR_subst-bd"/>
</dbReference>
<dbReference type="Proteomes" id="UP000233750">
    <property type="component" value="Unassembled WGS sequence"/>
</dbReference>
<dbReference type="PANTHER" id="PTHR30346">
    <property type="entry name" value="TRANSCRIPTIONAL DUAL REGULATOR HCAR-RELATED"/>
    <property type="match status" value="1"/>
</dbReference>
<name>A0A2N3WHU1_9PSEU</name>
<comment type="caution">
    <text evidence="6">The sequence shown here is derived from an EMBL/GenBank/DDBJ whole genome shotgun (WGS) entry which is preliminary data.</text>
</comment>
<dbReference type="InterPro" id="IPR036390">
    <property type="entry name" value="WH_DNA-bd_sf"/>
</dbReference>
<dbReference type="Pfam" id="PF00126">
    <property type="entry name" value="HTH_1"/>
    <property type="match status" value="1"/>
</dbReference>
<dbReference type="PANTHER" id="PTHR30346:SF29">
    <property type="entry name" value="LYSR SUBSTRATE-BINDING"/>
    <property type="match status" value="1"/>
</dbReference>
<dbReference type="OrthoDB" id="4131546at2"/>
<dbReference type="GO" id="GO:0032993">
    <property type="term" value="C:protein-DNA complex"/>
    <property type="evidence" value="ECO:0007669"/>
    <property type="project" value="TreeGrafter"/>
</dbReference>
<dbReference type="GO" id="GO:0003700">
    <property type="term" value="F:DNA-binding transcription factor activity"/>
    <property type="evidence" value="ECO:0007669"/>
    <property type="project" value="InterPro"/>
</dbReference>
<dbReference type="Pfam" id="PF03466">
    <property type="entry name" value="LysR_substrate"/>
    <property type="match status" value="1"/>
</dbReference>
<sequence length="301" mass="32857">MDLGRLRTLREFADRGSVTAAARALHCTPSAISQQLRALQAEVGIALTEPAGRGLRLTDAGRALVARADDVLAALDRAEAELDTYRSAPRGRVRIAIFQSAGLMLLPGLLRRIDQHENLEVDVRDVDMVPSQVPGLVADYDVVVAHRDEHAPEFDTERLDVVPLLREPLDVALPVGHRLARNRRVGLADLADERWISVDHGFPVDDVLRSLTVRTGVRPQIVQRINDFRITERLVAAGHGIALMPRYTMDTRRGSGLVGRPLAGIRAARLVEAVCRTGAANRPAVATVIDEMRAEVAALTT</sequence>
<dbReference type="AlphaFoldDB" id="A0A2N3WHU1"/>
<dbReference type="InterPro" id="IPR000847">
    <property type="entry name" value="LysR_HTH_N"/>
</dbReference>
<evidence type="ECO:0000256" key="1">
    <source>
        <dbReference type="ARBA" id="ARBA00009437"/>
    </source>
</evidence>
<accession>A0A2N3WHU1</accession>
<proteinExistence type="inferred from homology"/>
<dbReference type="EMBL" id="PJMY01000003">
    <property type="protein sequence ID" value="PKV93424.1"/>
    <property type="molecule type" value="Genomic_DNA"/>
</dbReference>
<organism evidence="6 7">
    <name type="scientific">Amycolatopsis echigonensis</name>
    <dbReference type="NCBI Taxonomy" id="2576905"/>
    <lineage>
        <taxon>Bacteria</taxon>
        <taxon>Bacillati</taxon>
        <taxon>Actinomycetota</taxon>
        <taxon>Actinomycetes</taxon>
        <taxon>Pseudonocardiales</taxon>
        <taxon>Pseudonocardiaceae</taxon>
        <taxon>Amycolatopsis</taxon>
    </lineage>
</organism>
<comment type="similarity">
    <text evidence="1">Belongs to the LysR transcriptional regulatory family.</text>
</comment>
<evidence type="ECO:0000256" key="2">
    <source>
        <dbReference type="ARBA" id="ARBA00023015"/>
    </source>
</evidence>
<dbReference type="SUPFAM" id="SSF46785">
    <property type="entry name" value="Winged helix' DNA-binding domain"/>
    <property type="match status" value="1"/>
</dbReference>
<dbReference type="PROSITE" id="PS50931">
    <property type="entry name" value="HTH_LYSR"/>
    <property type="match status" value="1"/>
</dbReference>
<dbReference type="Gene3D" id="1.10.10.10">
    <property type="entry name" value="Winged helix-like DNA-binding domain superfamily/Winged helix DNA-binding domain"/>
    <property type="match status" value="1"/>
</dbReference>
<keyword evidence="3 6" id="KW-0238">DNA-binding</keyword>
<protein>
    <submittedName>
        <fullName evidence="6">DNA-binding transcriptional LysR family regulator</fullName>
    </submittedName>
</protein>
<dbReference type="GO" id="GO:0003677">
    <property type="term" value="F:DNA binding"/>
    <property type="evidence" value="ECO:0007669"/>
    <property type="project" value="UniProtKB-KW"/>
</dbReference>
<evidence type="ECO:0000256" key="4">
    <source>
        <dbReference type="ARBA" id="ARBA00023163"/>
    </source>
</evidence>
<evidence type="ECO:0000259" key="5">
    <source>
        <dbReference type="PROSITE" id="PS50931"/>
    </source>
</evidence>
<keyword evidence="4" id="KW-0804">Transcription</keyword>
<dbReference type="RefSeq" id="WP_101437060.1">
    <property type="nucleotide sequence ID" value="NZ_PJMY01000003.1"/>
</dbReference>
<evidence type="ECO:0000256" key="3">
    <source>
        <dbReference type="ARBA" id="ARBA00023125"/>
    </source>
</evidence>
<dbReference type="SUPFAM" id="SSF53850">
    <property type="entry name" value="Periplasmic binding protein-like II"/>
    <property type="match status" value="1"/>
</dbReference>
<evidence type="ECO:0000313" key="7">
    <source>
        <dbReference type="Proteomes" id="UP000233750"/>
    </source>
</evidence>